<name>A0AAP0BCW5_9ASPA</name>
<feature type="compositionally biased region" description="Basic and acidic residues" evidence="1">
    <location>
        <begin position="129"/>
        <end position="143"/>
    </location>
</feature>
<feature type="region of interest" description="Disordered" evidence="1">
    <location>
        <begin position="99"/>
        <end position="145"/>
    </location>
</feature>
<dbReference type="PANTHER" id="PTHR46413:SF1">
    <property type="entry name" value="HEAVY METAL-ASSOCIATED ISOPRENYLATED PLANT PROTEIN 6"/>
    <property type="match status" value="1"/>
</dbReference>
<feature type="compositionally biased region" description="Basic and acidic residues" evidence="1">
    <location>
        <begin position="1"/>
        <end position="37"/>
    </location>
</feature>
<dbReference type="EMBL" id="JBBWWQ010000011">
    <property type="protein sequence ID" value="KAK8935547.1"/>
    <property type="molecule type" value="Genomic_DNA"/>
</dbReference>
<comment type="caution">
    <text evidence="3">The sequence shown here is derived from an EMBL/GenBank/DDBJ whole genome shotgun (WGS) entry which is preliminary data.</text>
</comment>
<feature type="domain" description="HMA" evidence="2">
    <location>
        <begin position="146"/>
        <end position="213"/>
    </location>
</feature>
<proteinExistence type="predicted"/>
<dbReference type="Proteomes" id="UP001418222">
    <property type="component" value="Unassembled WGS sequence"/>
</dbReference>
<dbReference type="Gene3D" id="3.30.70.100">
    <property type="match status" value="2"/>
</dbReference>
<sequence length="320" mass="33678">MEGKGNEKDQKKPAENQKKEGNGGEKKGGAEKKEEGPPKVVFYVDLHCEGCASKIKRSVKGFEGVEGVTTDMASNKLTVIGKVDAWKLRERVETKTRKKVEFLSPANPPKKSADGDKKPAAAPAGGGGDAKEKKNTDDKKPKEPAASTVVLKIRLHCDGCIRRIKKTVLKIKGVQDVSVDAQKDLVTVKGLIDVSSLPSYLKEKLNRNVEVVSAKNSASPAAAGGGAGGGDEKKDKPAGGTGEKKEKSGDGEKKEKEKDGGGGGGKKESPAAATAVAPAAAMEANKMEYYGGTTYGYKAEEVLHAPQIFSDENPNACIVM</sequence>
<organism evidence="3 4">
    <name type="scientific">Platanthera zijinensis</name>
    <dbReference type="NCBI Taxonomy" id="2320716"/>
    <lineage>
        <taxon>Eukaryota</taxon>
        <taxon>Viridiplantae</taxon>
        <taxon>Streptophyta</taxon>
        <taxon>Embryophyta</taxon>
        <taxon>Tracheophyta</taxon>
        <taxon>Spermatophyta</taxon>
        <taxon>Magnoliopsida</taxon>
        <taxon>Liliopsida</taxon>
        <taxon>Asparagales</taxon>
        <taxon>Orchidaceae</taxon>
        <taxon>Orchidoideae</taxon>
        <taxon>Orchideae</taxon>
        <taxon>Orchidinae</taxon>
        <taxon>Platanthera</taxon>
    </lineage>
</organism>
<feature type="compositionally biased region" description="Basic and acidic residues" evidence="1">
    <location>
        <begin position="230"/>
        <end position="269"/>
    </location>
</feature>
<evidence type="ECO:0000313" key="4">
    <source>
        <dbReference type="Proteomes" id="UP001418222"/>
    </source>
</evidence>
<dbReference type="Pfam" id="PF00403">
    <property type="entry name" value="HMA"/>
    <property type="match status" value="2"/>
</dbReference>
<dbReference type="InterPro" id="IPR044594">
    <property type="entry name" value="HIPP01/3/5/6"/>
</dbReference>
<dbReference type="PROSITE" id="PS50846">
    <property type="entry name" value="HMA_2"/>
    <property type="match status" value="2"/>
</dbReference>
<dbReference type="SUPFAM" id="SSF55008">
    <property type="entry name" value="HMA, heavy metal-associated domain"/>
    <property type="match status" value="2"/>
</dbReference>
<protein>
    <submittedName>
        <fullName evidence="3">Heavy metal-associated isoprenylated plant protein 26</fullName>
    </submittedName>
</protein>
<feature type="region of interest" description="Disordered" evidence="1">
    <location>
        <begin position="1"/>
        <end position="38"/>
    </location>
</feature>
<evidence type="ECO:0000259" key="2">
    <source>
        <dbReference type="PROSITE" id="PS50846"/>
    </source>
</evidence>
<feature type="domain" description="HMA" evidence="2">
    <location>
        <begin position="37"/>
        <end position="100"/>
    </location>
</feature>
<keyword evidence="4" id="KW-1185">Reference proteome</keyword>
<dbReference type="PANTHER" id="PTHR46413">
    <property type="entry name" value="HEAVY METAL-ASSOCIATED ISOPRENYLATED PLANT PROTEIN 6"/>
    <property type="match status" value="1"/>
</dbReference>
<dbReference type="InterPro" id="IPR036163">
    <property type="entry name" value="HMA_dom_sf"/>
</dbReference>
<gene>
    <name evidence="3" type="primary">HIPP26</name>
    <name evidence="3" type="ORF">KSP39_PZI013057</name>
</gene>
<accession>A0AAP0BCW5</accession>
<dbReference type="InterPro" id="IPR006121">
    <property type="entry name" value="HMA_dom"/>
</dbReference>
<reference evidence="3 4" key="1">
    <citation type="journal article" date="2022" name="Nat. Plants">
        <title>Genomes of leafy and leafless Platanthera orchids illuminate the evolution of mycoheterotrophy.</title>
        <authorList>
            <person name="Li M.H."/>
            <person name="Liu K.W."/>
            <person name="Li Z."/>
            <person name="Lu H.C."/>
            <person name="Ye Q.L."/>
            <person name="Zhang D."/>
            <person name="Wang J.Y."/>
            <person name="Li Y.F."/>
            <person name="Zhong Z.M."/>
            <person name="Liu X."/>
            <person name="Yu X."/>
            <person name="Liu D.K."/>
            <person name="Tu X.D."/>
            <person name="Liu B."/>
            <person name="Hao Y."/>
            <person name="Liao X.Y."/>
            <person name="Jiang Y.T."/>
            <person name="Sun W.H."/>
            <person name="Chen J."/>
            <person name="Chen Y.Q."/>
            <person name="Ai Y."/>
            <person name="Zhai J.W."/>
            <person name="Wu S.S."/>
            <person name="Zhou Z."/>
            <person name="Hsiao Y.Y."/>
            <person name="Wu W.L."/>
            <person name="Chen Y.Y."/>
            <person name="Lin Y.F."/>
            <person name="Hsu J.L."/>
            <person name="Li C.Y."/>
            <person name="Wang Z.W."/>
            <person name="Zhao X."/>
            <person name="Zhong W.Y."/>
            <person name="Ma X.K."/>
            <person name="Ma L."/>
            <person name="Huang J."/>
            <person name="Chen G.Z."/>
            <person name="Huang M.Z."/>
            <person name="Huang L."/>
            <person name="Peng D.H."/>
            <person name="Luo Y.B."/>
            <person name="Zou S.Q."/>
            <person name="Chen S.P."/>
            <person name="Lan S."/>
            <person name="Tsai W.C."/>
            <person name="Van de Peer Y."/>
            <person name="Liu Z.J."/>
        </authorList>
    </citation>
    <scope>NUCLEOTIDE SEQUENCE [LARGE SCALE GENOMIC DNA]</scope>
    <source>
        <strain evidence="3">Lor287</strain>
    </source>
</reference>
<feature type="region of interest" description="Disordered" evidence="1">
    <location>
        <begin position="215"/>
        <end position="278"/>
    </location>
</feature>
<dbReference type="CDD" id="cd00371">
    <property type="entry name" value="HMA"/>
    <property type="match status" value="2"/>
</dbReference>
<dbReference type="AlphaFoldDB" id="A0AAP0BCW5"/>
<dbReference type="GO" id="GO:0046872">
    <property type="term" value="F:metal ion binding"/>
    <property type="evidence" value="ECO:0007669"/>
    <property type="project" value="InterPro"/>
</dbReference>
<evidence type="ECO:0000256" key="1">
    <source>
        <dbReference type="SAM" id="MobiDB-lite"/>
    </source>
</evidence>
<evidence type="ECO:0000313" key="3">
    <source>
        <dbReference type="EMBL" id="KAK8935547.1"/>
    </source>
</evidence>